<dbReference type="GO" id="GO:0016491">
    <property type="term" value="F:oxidoreductase activity"/>
    <property type="evidence" value="ECO:0007669"/>
    <property type="project" value="UniProtKB-KW"/>
</dbReference>
<evidence type="ECO:0000313" key="4">
    <source>
        <dbReference type="EMBL" id="PCH37194.1"/>
    </source>
</evidence>
<dbReference type="Pfam" id="PF11807">
    <property type="entry name" value="UstYa"/>
    <property type="match status" value="1"/>
</dbReference>
<evidence type="ECO:0000256" key="1">
    <source>
        <dbReference type="ARBA" id="ARBA00004685"/>
    </source>
</evidence>
<dbReference type="Proteomes" id="UP000218811">
    <property type="component" value="Unassembled WGS sequence"/>
</dbReference>
<proteinExistence type="inferred from homology"/>
<dbReference type="PANTHER" id="PTHR33365">
    <property type="entry name" value="YALI0B05434P"/>
    <property type="match status" value="1"/>
</dbReference>
<organism evidence="4 5">
    <name type="scientific">Wolfiporia cocos (strain MD-104)</name>
    <name type="common">Brown rot fungus</name>
    <dbReference type="NCBI Taxonomy" id="742152"/>
    <lineage>
        <taxon>Eukaryota</taxon>
        <taxon>Fungi</taxon>
        <taxon>Dikarya</taxon>
        <taxon>Basidiomycota</taxon>
        <taxon>Agaricomycotina</taxon>
        <taxon>Agaricomycetes</taxon>
        <taxon>Polyporales</taxon>
        <taxon>Phaeolaceae</taxon>
        <taxon>Wolfiporia</taxon>
    </lineage>
</organism>
<protein>
    <submittedName>
        <fullName evidence="4">Uncharacterized protein</fullName>
    </submittedName>
</protein>
<keyword evidence="2" id="KW-0560">Oxidoreductase</keyword>
<evidence type="ECO:0000313" key="5">
    <source>
        <dbReference type="Proteomes" id="UP000218811"/>
    </source>
</evidence>
<name>A0A2H3JKL3_WOLCO</name>
<dbReference type="PANTHER" id="PTHR33365:SF11">
    <property type="entry name" value="TAT PATHWAY SIGNAL SEQUENCE"/>
    <property type="match status" value="1"/>
</dbReference>
<keyword evidence="5" id="KW-1185">Reference proteome</keyword>
<gene>
    <name evidence="4" type="ORF">WOLCODRAFT_83470</name>
</gene>
<reference evidence="4 5" key="1">
    <citation type="journal article" date="2012" name="Science">
        <title>The Paleozoic origin of enzymatic lignin decomposition reconstructed from 31 fungal genomes.</title>
        <authorList>
            <person name="Floudas D."/>
            <person name="Binder M."/>
            <person name="Riley R."/>
            <person name="Barry K."/>
            <person name="Blanchette R.A."/>
            <person name="Henrissat B."/>
            <person name="Martinez A.T."/>
            <person name="Otillar R."/>
            <person name="Spatafora J.W."/>
            <person name="Yadav J.S."/>
            <person name="Aerts A."/>
            <person name="Benoit I."/>
            <person name="Boyd A."/>
            <person name="Carlson A."/>
            <person name="Copeland A."/>
            <person name="Coutinho P.M."/>
            <person name="de Vries R.P."/>
            <person name="Ferreira P."/>
            <person name="Findley K."/>
            <person name="Foster B."/>
            <person name="Gaskell J."/>
            <person name="Glotzer D."/>
            <person name="Gorecki P."/>
            <person name="Heitman J."/>
            <person name="Hesse C."/>
            <person name="Hori C."/>
            <person name="Igarashi K."/>
            <person name="Jurgens J.A."/>
            <person name="Kallen N."/>
            <person name="Kersten P."/>
            <person name="Kohler A."/>
            <person name="Kuees U."/>
            <person name="Kumar T.K.A."/>
            <person name="Kuo A."/>
            <person name="LaButti K."/>
            <person name="Larrondo L.F."/>
            <person name="Lindquist E."/>
            <person name="Ling A."/>
            <person name="Lombard V."/>
            <person name="Lucas S."/>
            <person name="Lundell T."/>
            <person name="Martin R."/>
            <person name="McLaughlin D.J."/>
            <person name="Morgenstern I."/>
            <person name="Morin E."/>
            <person name="Murat C."/>
            <person name="Nagy L.G."/>
            <person name="Nolan M."/>
            <person name="Ohm R.A."/>
            <person name="Patyshakuliyeva A."/>
            <person name="Rokas A."/>
            <person name="Ruiz-Duenas F.J."/>
            <person name="Sabat G."/>
            <person name="Salamov A."/>
            <person name="Samejima M."/>
            <person name="Schmutz J."/>
            <person name="Slot J.C."/>
            <person name="St John F."/>
            <person name="Stenlid J."/>
            <person name="Sun H."/>
            <person name="Sun S."/>
            <person name="Syed K."/>
            <person name="Tsang A."/>
            <person name="Wiebenga A."/>
            <person name="Young D."/>
            <person name="Pisabarro A."/>
            <person name="Eastwood D.C."/>
            <person name="Martin F."/>
            <person name="Cullen D."/>
            <person name="Grigoriev I.V."/>
            <person name="Hibbett D.S."/>
        </authorList>
    </citation>
    <scope>NUCLEOTIDE SEQUENCE [LARGE SCALE GENOMIC DNA]</scope>
    <source>
        <strain evidence="4 5">MD-104</strain>
    </source>
</reference>
<dbReference type="EMBL" id="KB467909">
    <property type="protein sequence ID" value="PCH37194.1"/>
    <property type="molecule type" value="Genomic_DNA"/>
</dbReference>
<comment type="pathway">
    <text evidence="1">Mycotoxin biosynthesis.</text>
</comment>
<evidence type="ECO:0000256" key="2">
    <source>
        <dbReference type="ARBA" id="ARBA00023002"/>
    </source>
</evidence>
<comment type="similarity">
    <text evidence="3">Belongs to the ustYa family.</text>
</comment>
<evidence type="ECO:0000256" key="3">
    <source>
        <dbReference type="ARBA" id="ARBA00035112"/>
    </source>
</evidence>
<accession>A0A2H3JKL3</accession>
<dbReference type="InterPro" id="IPR021765">
    <property type="entry name" value="UstYa-like"/>
</dbReference>
<sequence>MASICFGYYGTSPKVEVESITSSIVSKTEALVLPFDLICIAGYVGSDFPMTLPLAPGDLDSVSLTVEESVHFPLEGAASDQQWFGLTSAGSGYIRLGLDQRLFMVTMFHELHCLRVLNFAYGGSDAANEEHITHCLGYLRQMALCAADTTLEPDDFTTRDFEVDRMGSMHTCRDWSTVYGVMQDGYDGWMNAGGE</sequence>
<dbReference type="GO" id="GO:0043386">
    <property type="term" value="P:mycotoxin biosynthetic process"/>
    <property type="evidence" value="ECO:0007669"/>
    <property type="project" value="InterPro"/>
</dbReference>
<dbReference type="OMA" id="ANEEHIT"/>
<dbReference type="OrthoDB" id="3687641at2759"/>
<dbReference type="AlphaFoldDB" id="A0A2H3JKL3"/>